<evidence type="ECO:0008006" key="4">
    <source>
        <dbReference type="Google" id="ProtNLM"/>
    </source>
</evidence>
<dbReference type="Pfam" id="PF11361">
    <property type="entry name" value="DUF3159"/>
    <property type="match status" value="1"/>
</dbReference>
<dbReference type="RefSeq" id="WP_065247896.1">
    <property type="nucleotide sequence ID" value="NZ_CP012117.1"/>
</dbReference>
<dbReference type="InterPro" id="IPR016566">
    <property type="entry name" value="UCP010219"/>
</dbReference>
<name>A0A1B0ZIH1_9MICO</name>
<organism evidence="2 3">
    <name type="scientific">Dermabacter vaginalis</name>
    <dbReference type="NCBI Taxonomy" id="1630135"/>
    <lineage>
        <taxon>Bacteria</taxon>
        <taxon>Bacillati</taxon>
        <taxon>Actinomycetota</taxon>
        <taxon>Actinomycetes</taxon>
        <taxon>Micrococcales</taxon>
        <taxon>Dermabacteraceae</taxon>
        <taxon>Dermabacter</taxon>
    </lineage>
</organism>
<keyword evidence="1" id="KW-0472">Membrane</keyword>
<protein>
    <recommendedName>
        <fullName evidence="4">DUF3159 domain-containing protein</fullName>
    </recommendedName>
</protein>
<evidence type="ECO:0000256" key="1">
    <source>
        <dbReference type="SAM" id="Phobius"/>
    </source>
</evidence>
<keyword evidence="1" id="KW-0812">Transmembrane</keyword>
<dbReference type="AlphaFoldDB" id="A0A1B0ZIH1"/>
<dbReference type="PATRIC" id="fig|1630135.4.peg.1199"/>
<dbReference type="Proteomes" id="UP000092596">
    <property type="component" value="Chromosome"/>
</dbReference>
<evidence type="ECO:0000313" key="2">
    <source>
        <dbReference type="EMBL" id="ANP27748.1"/>
    </source>
</evidence>
<accession>A0A1B0ZIH1</accession>
<proteinExistence type="predicted"/>
<keyword evidence="1" id="KW-1133">Transmembrane helix</keyword>
<feature type="transmembrane region" description="Helical" evidence="1">
    <location>
        <begin position="161"/>
        <end position="180"/>
    </location>
</feature>
<evidence type="ECO:0000313" key="3">
    <source>
        <dbReference type="Proteomes" id="UP000092596"/>
    </source>
</evidence>
<feature type="transmembrane region" description="Helical" evidence="1">
    <location>
        <begin position="44"/>
        <end position="73"/>
    </location>
</feature>
<gene>
    <name evidence="2" type="ORF">DAD186_11980</name>
</gene>
<dbReference type="EMBL" id="CP012117">
    <property type="protein sequence ID" value="ANP27748.1"/>
    <property type="molecule type" value="Genomic_DNA"/>
</dbReference>
<dbReference type="PIRSF" id="PIRSF010219">
    <property type="entry name" value="UCP010219"/>
    <property type="match status" value="1"/>
</dbReference>
<sequence>MTSPSSAPEPPATGLKASFTSDDYSVMNAIGGVRGLIESVLPTLLFVVLFLFTRNVVLASVASLGVVVLALVWRIATKSQVTPAISGAIGIALGAFIAVKSGDGSGFYLPGLITNAVYAVVLSVSILVKHPAVGYVAALVDPRVSAWRTSREGRRTYTYATLWYAGLFALKVAVQAPLYFAGFTDALGIAKLLMGIPAFVAVTYVVFLQHRALVKRWFSDATSAHIDATSLKESKRS</sequence>
<dbReference type="KEGG" id="dva:DAD186_11980"/>
<reference evidence="2 3" key="1">
    <citation type="submission" date="2015-06" db="EMBL/GenBank/DDBJ databases">
        <title>Investigation of pathophysiology for high-risk pregnancy and development of treatment modality based on it.</title>
        <authorList>
            <person name="Kim B.-C."/>
            <person name="Lim S."/>
        </authorList>
    </citation>
    <scope>NUCLEOTIDE SEQUENCE [LARGE SCALE GENOMIC DNA]</scope>
    <source>
        <strain evidence="2 3">AD1-86</strain>
    </source>
</reference>
<feature type="transmembrane region" description="Helical" evidence="1">
    <location>
        <begin position="186"/>
        <end position="207"/>
    </location>
</feature>
<dbReference type="STRING" id="1630135.DAD186_11980"/>